<dbReference type="AlphaFoldDB" id="A0A6F8SIC0"/>
<proteinExistence type="predicted"/>
<reference evidence="2" key="1">
    <citation type="journal article" date="2020" name="Microbiol. Resour. Announc.">
        <title>Complete Genome Sequence of Adlercreutzia sp. Strain 8CFCBH1, a Potent Producer of Equol, Isolated from Healthy Japanese Feces.</title>
        <authorList>
            <person name="Ogata Y."/>
            <person name="Sakamoto M."/>
            <person name="Ohkuma M."/>
            <person name="Hattori M."/>
            <person name="Suda W."/>
        </authorList>
    </citation>
    <scope>NUCLEOTIDE SEQUENCE [LARGE SCALE GENOMIC DNA]</scope>
    <source>
        <strain evidence="2">8CFCBH1</strain>
    </source>
</reference>
<keyword evidence="2" id="KW-1185">Reference proteome</keyword>
<protein>
    <submittedName>
        <fullName evidence="1">Uncharacterized protein</fullName>
    </submittedName>
</protein>
<evidence type="ECO:0000313" key="2">
    <source>
        <dbReference type="Proteomes" id="UP000501727"/>
    </source>
</evidence>
<dbReference type="KEGG" id="ahat:ADCFC_04540"/>
<accession>A0A6F8SIC0</accession>
<sequence length="89" mass="10202">MGDGAVRVANDFLKGVWERNIGRLPWQITAITLFQYDDIAGTILAEHANEFHRSHGRHMELTRHRLANIVFGEKALKERHRLIARVATS</sequence>
<evidence type="ECO:0000313" key="1">
    <source>
        <dbReference type="EMBL" id="BCA87835.1"/>
    </source>
</evidence>
<dbReference type="EMBL" id="AP022829">
    <property type="protein sequence ID" value="BCA87835.1"/>
    <property type="molecule type" value="Genomic_DNA"/>
</dbReference>
<name>A0A6F8SIC0_9ACTN</name>
<reference evidence="2" key="2">
    <citation type="submission" date="2020-03" db="EMBL/GenBank/DDBJ databases">
        <title>Complete Genome Sequence of Adlercreutzia sp. strain 8CFCBH1 Producing Equol, Isolated from Healthy Japanese Feces.</title>
        <authorList>
            <person name="Ogata Y."/>
            <person name="Sakamoto M."/>
            <person name="Ohkuma M."/>
            <person name="Hattori M."/>
            <person name="Suda W."/>
        </authorList>
    </citation>
    <scope>NUCLEOTIDE SEQUENCE [LARGE SCALE GENOMIC DNA]</scope>
    <source>
        <strain evidence="2">8CFCBH1</strain>
    </source>
</reference>
<organism evidence="1 2">
    <name type="scientific">Adlercreutzia hattorii</name>
    <dbReference type="NCBI Taxonomy" id="2707299"/>
    <lineage>
        <taxon>Bacteria</taxon>
        <taxon>Bacillati</taxon>
        <taxon>Actinomycetota</taxon>
        <taxon>Coriobacteriia</taxon>
        <taxon>Eggerthellales</taxon>
        <taxon>Eggerthellaceae</taxon>
        <taxon>Adlercreutzia</taxon>
    </lineage>
</organism>
<dbReference type="Proteomes" id="UP000501727">
    <property type="component" value="Chromosome"/>
</dbReference>
<gene>
    <name evidence="1" type="ORF">ADCFC_03340</name>
</gene>